<keyword evidence="6" id="KW-1185">Reference proteome</keyword>
<evidence type="ECO:0000313" key="5">
    <source>
        <dbReference type="EMBL" id="SCX78246.1"/>
    </source>
</evidence>
<dbReference type="AlphaFoldDB" id="A0A1G5AK07"/>
<keyword evidence="1" id="KW-0805">Transcription regulation</keyword>
<dbReference type="RefSeq" id="WP_091538867.1">
    <property type="nucleotide sequence ID" value="NZ_FMUS01000001.1"/>
</dbReference>
<feature type="domain" description="HTH arsR-type" evidence="4">
    <location>
        <begin position="1"/>
        <end position="96"/>
    </location>
</feature>
<keyword evidence="3" id="KW-0804">Transcription</keyword>
<dbReference type="SMART" id="SM00418">
    <property type="entry name" value="HTH_ARSR"/>
    <property type="match status" value="1"/>
</dbReference>
<sequence>MDFEAIFKALGEATRIRIIKLLSYKPMYVCELEAILQISQPRISQHLKILRAVDVVEMEKEGQRVVYSLNKSNMDLAFSLFNNFLQCPLEELDDFKEESHRIILIEDDPLINTCKLKCSKE</sequence>
<dbReference type="Gene3D" id="1.10.10.10">
    <property type="entry name" value="Winged helix-like DNA-binding domain superfamily/Winged helix DNA-binding domain"/>
    <property type="match status" value="1"/>
</dbReference>
<reference evidence="5 6" key="1">
    <citation type="submission" date="2016-10" db="EMBL/GenBank/DDBJ databases">
        <authorList>
            <person name="de Groot N.N."/>
        </authorList>
    </citation>
    <scope>NUCLEOTIDE SEQUENCE [LARGE SCALE GENOMIC DNA]</scope>
    <source>
        <strain evidence="5 6">DSM 18978</strain>
    </source>
</reference>
<evidence type="ECO:0000259" key="4">
    <source>
        <dbReference type="PROSITE" id="PS50987"/>
    </source>
</evidence>
<dbReference type="GO" id="GO:0003700">
    <property type="term" value="F:DNA-binding transcription factor activity"/>
    <property type="evidence" value="ECO:0007669"/>
    <property type="project" value="InterPro"/>
</dbReference>
<evidence type="ECO:0000256" key="2">
    <source>
        <dbReference type="ARBA" id="ARBA00023125"/>
    </source>
</evidence>
<accession>A0A1G5AK07</accession>
<dbReference type="EMBL" id="FMUS01000001">
    <property type="protein sequence ID" value="SCX78246.1"/>
    <property type="molecule type" value="Genomic_DNA"/>
</dbReference>
<evidence type="ECO:0000256" key="1">
    <source>
        <dbReference type="ARBA" id="ARBA00023015"/>
    </source>
</evidence>
<dbReference type="GO" id="GO:0003677">
    <property type="term" value="F:DNA binding"/>
    <property type="evidence" value="ECO:0007669"/>
    <property type="project" value="UniProtKB-KW"/>
</dbReference>
<dbReference type="PANTHER" id="PTHR33154:SF33">
    <property type="entry name" value="TRANSCRIPTIONAL REPRESSOR SDPR"/>
    <property type="match status" value="1"/>
</dbReference>
<dbReference type="Pfam" id="PF01022">
    <property type="entry name" value="HTH_5"/>
    <property type="match status" value="1"/>
</dbReference>
<dbReference type="Proteomes" id="UP000198636">
    <property type="component" value="Unassembled WGS sequence"/>
</dbReference>
<dbReference type="InterPro" id="IPR011991">
    <property type="entry name" value="ArsR-like_HTH"/>
</dbReference>
<name>A0A1G5AK07_9FIRM</name>
<evidence type="ECO:0000313" key="6">
    <source>
        <dbReference type="Proteomes" id="UP000198636"/>
    </source>
</evidence>
<dbReference type="InterPro" id="IPR036388">
    <property type="entry name" value="WH-like_DNA-bd_sf"/>
</dbReference>
<dbReference type="PROSITE" id="PS50987">
    <property type="entry name" value="HTH_ARSR_2"/>
    <property type="match status" value="1"/>
</dbReference>
<dbReference type="SUPFAM" id="SSF46785">
    <property type="entry name" value="Winged helix' DNA-binding domain"/>
    <property type="match status" value="1"/>
</dbReference>
<dbReference type="STRING" id="1120976.SAMN03080606_00172"/>
<dbReference type="OrthoDB" id="9798835at2"/>
<dbReference type="PRINTS" id="PR00778">
    <property type="entry name" value="HTHARSR"/>
</dbReference>
<dbReference type="InterPro" id="IPR051081">
    <property type="entry name" value="HTH_MetalResp_TranReg"/>
</dbReference>
<protein>
    <submittedName>
        <fullName evidence="5">Transcriptional regulator, ArsR family</fullName>
    </submittedName>
</protein>
<dbReference type="CDD" id="cd00090">
    <property type="entry name" value="HTH_ARSR"/>
    <property type="match status" value="1"/>
</dbReference>
<gene>
    <name evidence="5" type="ORF">SAMN03080606_00172</name>
</gene>
<dbReference type="PANTHER" id="PTHR33154">
    <property type="entry name" value="TRANSCRIPTIONAL REGULATOR, ARSR FAMILY"/>
    <property type="match status" value="1"/>
</dbReference>
<dbReference type="InterPro" id="IPR036390">
    <property type="entry name" value="WH_DNA-bd_sf"/>
</dbReference>
<organism evidence="5 6">
    <name type="scientific">Alkaliphilus peptidifermentans DSM 18978</name>
    <dbReference type="NCBI Taxonomy" id="1120976"/>
    <lineage>
        <taxon>Bacteria</taxon>
        <taxon>Bacillati</taxon>
        <taxon>Bacillota</taxon>
        <taxon>Clostridia</taxon>
        <taxon>Peptostreptococcales</taxon>
        <taxon>Natronincolaceae</taxon>
        <taxon>Alkaliphilus</taxon>
    </lineage>
</organism>
<evidence type="ECO:0000256" key="3">
    <source>
        <dbReference type="ARBA" id="ARBA00023163"/>
    </source>
</evidence>
<dbReference type="InterPro" id="IPR001845">
    <property type="entry name" value="HTH_ArsR_DNA-bd_dom"/>
</dbReference>
<proteinExistence type="predicted"/>
<keyword evidence="2" id="KW-0238">DNA-binding</keyword>
<dbReference type="NCBIfam" id="NF033788">
    <property type="entry name" value="HTH_metalloreg"/>
    <property type="match status" value="1"/>
</dbReference>